<dbReference type="InterPro" id="IPR034660">
    <property type="entry name" value="DinB/YfiT-like"/>
</dbReference>
<accession>A0A8J3YGA0</accession>
<dbReference type="Pfam" id="PF11716">
    <property type="entry name" value="MDMPI_N"/>
    <property type="match status" value="1"/>
</dbReference>
<sequence>MTDHWSTVDQQRTAVADLLDGLSDAEWAHPSLCPMWTVRDVAAHLTLQELGLRDLPALLRSVRGSLDRTTAHMARRRAAALPPERLVAAIRATVGSRRHNLGVTPMETLIDILVHTQDIAIPLGRHVDMPPEACAAAADRMLSMRWPPPPPSVRRMAGFRLVATDCSWTAGVGPEVRGPMGALLLVCAGRYAALDRVSGAGAVSLGADPAPAADTPPPAPPQHGTTPRGSR</sequence>
<organism evidence="3 4">
    <name type="scientific">Virgisporangium aliadipatigenens</name>
    <dbReference type="NCBI Taxonomy" id="741659"/>
    <lineage>
        <taxon>Bacteria</taxon>
        <taxon>Bacillati</taxon>
        <taxon>Actinomycetota</taxon>
        <taxon>Actinomycetes</taxon>
        <taxon>Micromonosporales</taxon>
        <taxon>Micromonosporaceae</taxon>
        <taxon>Virgisporangium</taxon>
    </lineage>
</organism>
<name>A0A8J3YGA0_9ACTN</name>
<comment type="caution">
    <text evidence="3">The sequence shown here is derived from an EMBL/GenBank/DDBJ whole genome shotgun (WGS) entry which is preliminary data.</text>
</comment>
<dbReference type="InterPro" id="IPR017517">
    <property type="entry name" value="Maleyloyr_isom"/>
</dbReference>
<evidence type="ECO:0000256" key="1">
    <source>
        <dbReference type="SAM" id="MobiDB-lite"/>
    </source>
</evidence>
<evidence type="ECO:0000313" key="3">
    <source>
        <dbReference type="EMBL" id="GIJ43431.1"/>
    </source>
</evidence>
<protein>
    <recommendedName>
        <fullName evidence="2">Mycothiol-dependent maleylpyruvate isomerase metal-binding domain-containing protein</fullName>
    </recommendedName>
</protein>
<evidence type="ECO:0000313" key="4">
    <source>
        <dbReference type="Proteomes" id="UP000619260"/>
    </source>
</evidence>
<dbReference type="SUPFAM" id="SSF109854">
    <property type="entry name" value="DinB/YfiT-like putative metalloenzymes"/>
    <property type="match status" value="1"/>
</dbReference>
<dbReference type="AlphaFoldDB" id="A0A8J3YGA0"/>
<dbReference type="EMBL" id="BOPF01000002">
    <property type="protein sequence ID" value="GIJ43431.1"/>
    <property type="molecule type" value="Genomic_DNA"/>
</dbReference>
<reference evidence="3" key="1">
    <citation type="submission" date="2021-01" db="EMBL/GenBank/DDBJ databases">
        <title>Whole genome shotgun sequence of Virgisporangium aliadipatigenens NBRC 105644.</title>
        <authorList>
            <person name="Komaki H."/>
            <person name="Tamura T."/>
        </authorList>
    </citation>
    <scope>NUCLEOTIDE SEQUENCE</scope>
    <source>
        <strain evidence="3">NBRC 105644</strain>
    </source>
</reference>
<dbReference type="GO" id="GO:0046872">
    <property type="term" value="F:metal ion binding"/>
    <property type="evidence" value="ECO:0007669"/>
    <property type="project" value="InterPro"/>
</dbReference>
<dbReference type="NCBIfam" id="TIGR03083">
    <property type="entry name" value="maleylpyruvate isomerase family mycothiol-dependent enzyme"/>
    <property type="match status" value="1"/>
</dbReference>
<dbReference type="InterPro" id="IPR024344">
    <property type="entry name" value="MDMPI_metal-binding"/>
</dbReference>
<evidence type="ECO:0000259" key="2">
    <source>
        <dbReference type="Pfam" id="PF11716"/>
    </source>
</evidence>
<feature type="domain" description="Mycothiol-dependent maleylpyruvate isomerase metal-binding" evidence="2">
    <location>
        <begin position="9"/>
        <end position="102"/>
    </location>
</feature>
<dbReference type="RefSeq" id="WP_203897013.1">
    <property type="nucleotide sequence ID" value="NZ_BOPF01000002.1"/>
</dbReference>
<feature type="region of interest" description="Disordered" evidence="1">
    <location>
        <begin position="203"/>
        <end position="231"/>
    </location>
</feature>
<dbReference type="Gene3D" id="1.20.120.450">
    <property type="entry name" value="dinb family like domain"/>
    <property type="match status" value="1"/>
</dbReference>
<dbReference type="Proteomes" id="UP000619260">
    <property type="component" value="Unassembled WGS sequence"/>
</dbReference>
<keyword evidence="4" id="KW-1185">Reference proteome</keyword>
<proteinExistence type="predicted"/>
<gene>
    <name evidence="3" type="ORF">Val02_03170</name>
</gene>